<feature type="region of interest" description="Disordered" evidence="1">
    <location>
        <begin position="167"/>
        <end position="195"/>
    </location>
</feature>
<proteinExistence type="predicted"/>
<evidence type="ECO:0000256" key="1">
    <source>
        <dbReference type="SAM" id="MobiDB-lite"/>
    </source>
</evidence>
<gene>
    <name evidence="2" type="ORF">EVAR_6871_1</name>
</gene>
<keyword evidence="3" id="KW-1185">Reference proteome</keyword>
<evidence type="ECO:0000313" key="3">
    <source>
        <dbReference type="Proteomes" id="UP000299102"/>
    </source>
</evidence>
<dbReference type="Proteomes" id="UP000299102">
    <property type="component" value="Unassembled WGS sequence"/>
</dbReference>
<dbReference type="OrthoDB" id="261614at2759"/>
<organism evidence="2 3">
    <name type="scientific">Eumeta variegata</name>
    <name type="common">Bagworm moth</name>
    <name type="synonym">Eumeta japonica</name>
    <dbReference type="NCBI Taxonomy" id="151549"/>
    <lineage>
        <taxon>Eukaryota</taxon>
        <taxon>Metazoa</taxon>
        <taxon>Ecdysozoa</taxon>
        <taxon>Arthropoda</taxon>
        <taxon>Hexapoda</taxon>
        <taxon>Insecta</taxon>
        <taxon>Pterygota</taxon>
        <taxon>Neoptera</taxon>
        <taxon>Endopterygota</taxon>
        <taxon>Lepidoptera</taxon>
        <taxon>Glossata</taxon>
        <taxon>Ditrysia</taxon>
        <taxon>Tineoidea</taxon>
        <taxon>Psychidae</taxon>
        <taxon>Oiketicinae</taxon>
        <taxon>Eumeta</taxon>
    </lineage>
</organism>
<reference evidence="2 3" key="1">
    <citation type="journal article" date="2019" name="Commun. Biol.">
        <title>The bagworm genome reveals a unique fibroin gene that provides high tensile strength.</title>
        <authorList>
            <person name="Kono N."/>
            <person name="Nakamura H."/>
            <person name="Ohtoshi R."/>
            <person name="Tomita M."/>
            <person name="Numata K."/>
            <person name="Arakawa K."/>
        </authorList>
    </citation>
    <scope>NUCLEOTIDE SEQUENCE [LARGE SCALE GENOMIC DNA]</scope>
</reference>
<comment type="caution">
    <text evidence="2">The sequence shown here is derived from an EMBL/GenBank/DDBJ whole genome shotgun (WGS) entry which is preliminary data.</text>
</comment>
<evidence type="ECO:0000313" key="2">
    <source>
        <dbReference type="EMBL" id="GBP13517.1"/>
    </source>
</evidence>
<dbReference type="PANTHER" id="PTHR39953">
    <property type="entry name" value="RE54151P"/>
    <property type="match status" value="1"/>
</dbReference>
<protein>
    <submittedName>
        <fullName evidence="2">Uncharacterized protein</fullName>
    </submittedName>
</protein>
<dbReference type="PANTHER" id="PTHR39953:SF1">
    <property type="entry name" value="RE54151P"/>
    <property type="match status" value="1"/>
</dbReference>
<dbReference type="EMBL" id="BGZK01000058">
    <property type="protein sequence ID" value="GBP13517.1"/>
    <property type="molecule type" value="Genomic_DNA"/>
</dbReference>
<accession>A0A4C1TJ99</accession>
<name>A0A4C1TJ99_EUMVA</name>
<dbReference type="AlphaFoldDB" id="A0A4C1TJ99"/>
<sequence>MPYDLYCPSLQKDRKLLVERICQQCGQYFCTKKRAKECHGHHTAHETPTRILTLRGREVLCVVREDDDAEWLDETEVNTSQTSLPITTASCNQHKVHAKSYGCTLVVNEEDNVIVTVQCQDCVASQGGCKHAIAFLMWVHRRSEELACTSRETATLKRAWDNLKTNARRAKAEERASSIRTGGGPPPSQPPSTSILDEVGEAVPLLFVEIPNDYDSDGLLLKLIDQTNKIPDQDVETDVNIKGDNLYLEQNSSELYFVKGSAKSRKYGLGSDRGMTRLVYSIKSI</sequence>